<dbReference type="RefSeq" id="WP_074204744.1">
    <property type="nucleotide sequence ID" value="NZ_FSQW01000001.1"/>
</dbReference>
<gene>
    <name evidence="3" type="ORF">SAMN02745824_1892</name>
</gene>
<dbReference type="PRINTS" id="PR01438">
    <property type="entry name" value="UNVRSLSTRESS"/>
</dbReference>
<dbReference type="Gene3D" id="3.40.50.12370">
    <property type="match status" value="1"/>
</dbReference>
<dbReference type="PANTHER" id="PTHR46268">
    <property type="entry name" value="STRESS RESPONSE PROTEIN NHAX"/>
    <property type="match status" value="1"/>
</dbReference>
<keyword evidence="4" id="KW-1185">Reference proteome</keyword>
<dbReference type="PANTHER" id="PTHR46268:SF15">
    <property type="entry name" value="UNIVERSAL STRESS PROTEIN HP_0031"/>
    <property type="match status" value="1"/>
</dbReference>
<feature type="domain" description="UspA" evidence="2">
    <location>
        <begin position="151"/>
        <end position="266"/>
    </location>
</feature>
<evidence type="ECO:0000313" key="3">
    <source>
        <dbReference type="EMBL" id="SIN69705.1"/>
    </source>
</evidence>
<dbReference type="EMBL" id="FSQW01000001">
    <property type="protein sequence ID" value="SIN69705.1"/>
    <property type="molecule type" value="Genomic_DNA"/>
</dbReference>
<reference evidence="4" key="1">
    <citation type="submission" date="2016-11" db="EMBL/GenBank/DDBJ databases">
        <authorList>
            <person name="Varghese N."/>
            <person name="Submissions S."/>
        </authorList>
    </citation>
    <scope>NUCLEOTIDE SEQUENCE [LARGE SCALE GENOMIC DNA]</scope>
    <source>
        <strain evidence="4">DSM 22363</strain>
    </source>
</reference>
<dbReference type="Pfam" id="PF00582">
    <property type="entry name" value="Usp"/>
    <property type="match status" value="1"/>
</dbReference>
<dbReference type="Proteomes" id="UP000185192">
    <property type="component" value="Unassembled WGS sequence"/>
</dbReference>
<dbReference type="AlphaFoldDB" id="A0A1N6DFZ3"/>
<dbReference type="OrthoDB" id="9804721at2"/>
<evidence type="ECO:0000256" key="1">
    <source>
        <dbReference type="ARBA" id="ARBA00008791"/>
    </source>
</evidence>
<evidence type="ECO:0000313" key="4">
    <source>
        <dbReference type="Proteomes" id="UP000185192"/>
    </source>
</evidence>
<dbReference type="InterPro" id="IPR006015">
    <property type="entry name" value="Universal_stress_UspA"/>
</dbReference>
<dbReference type="InterPro" id="IPR006016">
    <property type="entry name" value="UspA"/>
</dbReference>
<accession>A0A1N6DFZ3</accession>
<organism evidence="3 4">
    <name type="scientific">Parasphingorhabdus marina DSM 22363</name>
    <dbReference type="NCBI Taxonomy" id="1123272"/>
    <lineage>
        <taxon>Bacteria</taxon>
        <taxon>Pseudomonadati</taxon>
        <taxon>Pseudomonadota</taxon>
        <taxon>Alphaproteobacteria</taxon>
        <taxon>Sphingomonadales</taxon>
        <taxon>Sphingomonadaceae</taxon>
        <taxon>Parasphingorhabdus</taxon>
    </lineage>
</organism>
<dbReference type="SUPFAM" id="SSF52402">
    <property type="entry name" value="Adenine nucleotide alpha hydrolases-like"/>
    <property type="match status" value="2"/>
</dbReference>
<name>A0A1N6DFZ3_9SPHN</name>
<protein>
    <submittedName>
        <fullName evidence="3">Nucleotide-binding universal stress protein, UspA family</fullName>
    </submittedName>
</protein>
<dbReference type="CDD" id="cd00293">
    <property type="entry name" value="USP-like"/>
    <property type="match status" value="1"/>
</dbReference>
<comment type="similarity">
    <text evidence="1">Belongs to the universal stress protein A family.</text>
</comment>
<proteinExistence type="inferred from homology"/>
<evidence type="ECO:0000259" key="2">
    <source>
        <dbReference type="Pfam" id="PF00582"/>
    </source>
</evidence>
<sequence>MKSILLHICDDDALDSRMQVALDLARAHEAHLTCLQPSVQFTPVPYAPMAGHFVSDINITDMQEAEQAHRERVESRLQSEDVPWNWQLGLGDPATLLVEQSGLADLLVLSQPAGKGAKPTDPLPIAGEVAIHAHAATMIVPAESMSFDCGKPVVVAWNGSKESSRAIRFALPILKMASDVHVVTVDEGKQLPPLDASTYLSRHGVSSDLHQLNAGKSKTGEVIEEFAQDVGASAIVMGAYGHSRLRETLMGGVTRDQLRKSRLPLIMGH</sequence>
<dbReference type="STRING" id="1123272.SAMN02745824_1892"/>